<dbReference type="EMBL" id="JAUSQU010000001">
    <property type="protein sequence ID" value="MDP9842599.1"/>
    <property type="molecule type" value="Genomic_DNA"/>
</dbReference>
<sequence length="296" mass="32401">MLDLTLDPATETRLVSRFGPGFHDWFAALPALLERLARRWDLEIVAAVTAGNTSRTFHVRRAGGVPAFLKLTPEPEIGITEASALRAWEDSPHVVRLIDSDDTSGSLLLAAVEPGTRVDRLPIEDVALLLRSLRLADVPDVELPTLRQRVDFIFDLTLGRWRGNPAERHLDRDLLDRHRAAALALASGGPAGLVHGDLHPGNVLVSHGHGFVVIDPRPSVGDPTFDGVDWVLDHVTELHDLEENIARLAALNPEVNADRLMGWCRATAALIAVPRLNRGPLDRETRFLLRLAGGEG</sequence>
<protein>
    <submittedName>
        <fullName evidence="1">Streptomycin 6-kinase</fullName>
        <ecNumber evidence="1">2.7.1.72</ecNumber>
    </submittedName>
</protein>
<dbReference type="Pfam" id="PF04655">
    <property type="entry name" value="APH_6_hur"/>
    <property type="match status" value="1"/>
</dbReference>
<reference evidence="1 2" key="1">
    <citation type="submission" date="2023-07" db="EMBL/GenBank/DDBJ databases">
        <title>Sequencing the genomes of 1000 actinobacteria strains.</title>
        <authorList>
            <person name="Klenk H.-P."/>
        </authorList>
    </citation>
    <scope>NUCLEOTIDE SEQUENCE [LARGE SCALE GENOMIC DNA]</scope>
    <source>
        <strain evidence="1 2">DSM 46740</strain>
    </source>
</reference>
<dbReference type="EC" id="2.7.1.72" evidence="1"/>
<comment type="caution">
    <text evidence="1">The sequence shown here is derived from an EMBL/GenBank/DDBJ whole genome shotgun (WGS) entry which is preliminary data.</text>
</comment>
<dbReference type="GO" id="GO:0050300">
    <property type="term" value="F:aminoglycoside 6-kinase activity"/>
    <property type="evidence" value="ECO:0007669"/>
    <property type="project" value="UniProtKB-EC"/>
</dbReference>
<keyword evidence="1" id="KW-0808">Transferase</keyword>
<dbReference type="Gene3D" id="1.10.510.10">
    <property type="entry name" value="Transferase(Phosphotransferase) domain 1"/>
    <property type="match status" value="1"/>
</dbReference>
<dbReference type="InterPro" id="IPR011009">
    <property type="entry name" value="Kinase-like_dom_sf"/>
</dbReference>
<proteinExistence type="predicted"/>
<evidence type="ECO:0000313" key="1">
    <source>
        <dbReference type="EMBL" id="MDP9842599.1"/>
    </source>
</evidence>
<organism evidence="1 2">
    <name type="scientific">Streptosporangium lutulentum</name>
    <dbReference type="NCBI Taxonomy" id="1461250"/>
    <lineage>
        <taxon>Bacteria</taxon>
        <taxon>Bacillati</taxon>
        <taxon>Actinomycetota</taxon>
        <taxon>Actinomycetes</taxon>
        <taxon>Streptosporangiales</taxon>
        <taxon>Streptosporangiaceae</taxon>
        <taxon>Streptosporangium</taxon>
    </lineage>
</organism>
<dbReference type="RefSeq" id="WP_307556492.1">
    <property type="nucleotide sequence ID" value="NZ_JAUSQU010000001.1"/>
</dbReference>
<dbReference type="InterPro" id="IPR006748">
    <property type="entry name" value="NH2Glyco/OHUrea_AB-resist_kin"/>
</dbReference>
<name>A0ABT9Q948_9ACTN</name>
<accession>A0ABT9Q948</accession>
<evidence type="ECO:0000313" key="2">
    <source>
        <dbReference type="Proteomes" id="UP001225356"/>
    </source>
</evidence>
<gene>
    <name evidence="1" type="ORF">J2853_001810</name>
</gene>
<dbReference type="SUPFAM" id="SSF56112">
    <property type="entry name" value="Protein kinase-like (PK-like)"/>
    <property type="match status" value="1"/>
</dbReference>
<keyword evidence="2" id="KW-1185">Reference proteome</keyword>
<dbReference type="Proteomes" id="UP001225356">
    <property type="component" value="Unassembled WGS sequence"/>
</dbReference>